<name>A0ABS8WWC8_DATST</name>
<keyword evidence="2" id="KW-1185">Reference proteome</keyword>
<sequence length="111" mass="12720">MKVSLLEYSPELENLSCMYLAHHITTPSLIVAFSEEKVTVAIDEPKATVFANHRKNRWHRAIATRTDETTLEPLRYRYGDGSLIYCNGFWTVAIGLFSSSVRKQSSYFTIK</sequence>
<proteinExistence type="predicted"/>
<organism evidence="1 2">
    <name type="scientific">Datura stramonium</name>
    <name type="common">Jimsonweed</name>
    <name type="synonym">Common thornapple</name>
    <dbReference type="NCBI Taxonomy" id="4076"/>
    <lineage>
        <taxon>Eukaryota</taxon>
        <taxon>Viridiplantae</taxon>
        <taxon>Streptophyta</taxon>
        <taxon>Embryophyta</taxon>
        <taxon>Tracheophyta</taxon>
        <taxon>Spermatophyta</taxon>
        <taxon>Magnoliopsida</taxon>
        <taxon>eudicotyledons</taxon>
        <taxon>Gunneridae</taxon>
        <taxon>Pentapetalae</taxon>
        <taxon>asterids</taxon>
        <taxon>lamiids</taxon>
        <taxon>Solanales</taxon>
        <taxon>Solanaceae</taxon>
        <taxon>Solanoideae</taxon>
        <taxon>Datureae</taxon>
        <taxon>Datura</taxon>
    </lineage>
</organism>
<evidence type="ECO:0000313" key="2">
    <source>
        <dbReference type="Proteomes" id="UP000823775"/>
    </source>
</evidence>
<evidence type="ECO:0000313" key="1">
    <source>
        <dbReference type="EMBL" id="MCE3215819.1"/>
    </source>
</evidence>
<dbReference type="EMBL" id="JACEIK010011661">
    <property type="protein sequence ID" value="MCE3215819.1"/>
    <property type="molecule type" value="Genomic_DNA"/>
</dbReference>
<accession>A0ABS8WWC8</accession>
<gene>
    <name evidence="1" type="ORF">HAX54_003643</name>
</gene>
<reference evidence="1 2" key="1">
    <citation type="journal article" date="2021" name="BMC Genomics">
        <title>Datura genome reveals duplications of psychoactive alkaloid biosynthetic genes and high mutation rate following tissue culture.</title>
        <authorList>
            <person name="Rajewski A."/>
            <person name="Carter-House D."/>
            <person name="Stajich J."/>
            <person name="Litt A."/>
        </authorList>
    </citation>
    <scope>NUCLEOTIDE SEQUENCE [LARGE SCALE GENOMIC DNA]</scope>
    <source>
        <strain evidence="1">AR-01</strain>
    </source>
</reference>
<protein>
    <submittedName>
        <fullName evidence="1">Uncharacterized protein</fullName>
    </submittedName>
</protein>
<feature type="non-terminal residue" evidence="1">
    <location>
        <position position="1"/>
    </location>
</feature>
<dbReference type="Proteomes" id="UP000823775">
    <property type="component" value="Unassembled WGS sequence"/>
</dbReference>
<comment type="caution">
    <text evidence="1">The sequence shown here is derived from an EMBL/GenBank/DDBJ whole genome shotgun (WGS) entry which is preliminary data.</text>
</comment>